<accession>A0A017S3J0</accession>
<dbReference type="PANTHER" id="PTHR43780">
    <property type="entry name" value="1-AMINOCYCLOPROPANE-1-CARBOXYLATE DEAMINASE-RELATED"/>
    <property type="match status" value="1"/>
</dbReference>
<dbReference type="RefSeq" id="XP_040635248.1">
    <property type="nucleotide sequence ID" value="XM_040779783.1"/>
</dbReference>
<dbReference type="HOGENOM" id="CLU_048897_1_0_1"/>
<dbReference type="Pfam" id="PF00291">
    <property type="entry name" value="PALP"/>
    <property type="match status" value="1"/>
</dbReference>
<reference evidence="6" key="1">
    <citation type="journal article" date="2014" name="Nat. Commun.">
        <title>Genomic adaptations of the halophilic Dead Sea filamentous fungus Eurotium rubrum.</title>
        <authorList>
            <person name="Kis-Papo T."/>
            <person name="Weig A.R."/>
            <person name="Riley R."/>
            <person name="Persoh D."/>
            <person name="Salamov A."/>
            <person name="Sun H."/>
            <person name="Lipzen A."/>
            <person name="Wasser S.P."/>
            <person name="Rambold G."/>
            <person name="Grigoriev I.V."/>
            <person name="Nevo E."/>
        </authorList>
    </citation>
    <scope>NUCLEOTIDE SEQUENCE [LARGE SCALE GENOMIC DNA]</scope>
    <source>
        <strain evidence="6">CBS 135680</strain>
    </source>
</reference>
<evidence type="ECO:0000256" key="1">
    <source>
        <dbReference type="ARBA" id="ARBA00001933"/>
    </source>
</evidence>
<feature type="domain" description="Tryptophan synthase beta chain-like PALP" evidence="4">
    <location>
        <begin position="2"/>
        <end position="271"/>
    </location>
</feature>
<dbReference type="InterPro" id="IPR036052">
    <property type="entry name" value="TrpB-like_PALP_sf"/>
</dbReference>
<evidence type="ECO:0000259" key="4">
    <source>
        <dbReference type="Pfam" id="PF00291"/>
    </source>
</evidence>
<proteinExistence type="inferred from homology"/>
<evidence type="ECO:0000313" key="5">
    <source>
        <dbReference type="EMBL" id="EYE91558.1"/>
    </source>
</evidence>
<protein>
    <submittedName>
        <fullName evidence="5">Tryptophan synthase beta subunit-like PLP-dependent enzyme</fullName>
    </submittedName>
</protein>
<dbReference type="InterPro" id="IPR001926">
    <property type="entry name" value="TrpB-like_PALP"/>
</dbReference>
<comment type="similarity">
    <text evidence="2">Belongs to the ACC deaminase/D-cysteine desulfhydrase family.</text>
</comment>
<gene>
    <name evidence="5" type="ORF">EURHEDRAFT_389407</name>
</gene>
<dbReference type="PIRSF" id="PIRSF006278">
    <property type="entry name" value="ACCD_DCysDesulf"/>
    <property type="match status" value="1"/>
</dbReference>
<comment type="cofactor">
    <cofactor evidence="1">
        <name>pyridoxal 5'-phosphate</name>
        <dbReference type="ChEBI" id="CHEBI:597326"/>
    </cofactor>
</comment>
<dbReference type="STRING" id="1388766.A0A017S3J0"/>
<dbReference type="GeneID" id="63694907"/>
<dbReference type="Gene3D" id="3.40.50.1100">
    <property type="match status" value="2"/>
</dbReference>
<dbReference type="SUPFAM" id="SSF53686">
    <property type="entry name" value="Tryptophan synthase beta subunit-like PLP-dependent enzymes"/>
    <property type="match status" value="1"/>
</dbReference>
<keyword evidence="3" id="KW-0663">Pyridoxal phosphate</keyword>
<keyword evidence="6" id="KW-1185">Reference proteome</keyword>
<dbReference type="Proteomes" id="UP000019804">
    <property type="component" value="Unassembled WGS sequence"/>
</dbReference>
<dbReference type="OrthoDB" id="5361403at2759"/>
<evidence type="ECO:0000313" key="6">
    <source>
        <dbReference type="Proteomes" id="UP000019804"/>
    </source>
</evidence>
<sequence>MRLAEFILGSPRQQGYTHVITQGVHLTNSGLQFAAACRVAGITPILFLTRDTERHGRLEEYRGNLLLTQILGVETHYLKTGTGGYWNATNLEAEGHRTLIVPTKGTHPLGFVAHLLTFLEIIEQSEREGVSLDYIYHTAGTDTALPGLLAAKFMTGHPVEFRSIAINSYSSQSHINPSVVVDRVKAILERLGAPVPSDKAIHAEIDVDEKFIGDDYAVPYADSIAAIRELSRADGDFLGPVYTGKVFAGLLDHVCNGKVPSGANVAFLHTGDTANLFGVSTVVGAVADAAGESLE</sequence>
<dbReference type="InterPro" id="IPR027278">
    <property type="entry name" value="ACCD_DCysDesulf"/>
</dbReference>
<name>A0A017S3J0_ASPRC</name>
<evidence type="ECO:0000256" key="2">
    <source>
        <dbReference type="ARBA" id="ARBA00008639"/>
    </source>
</evidence>
<evidence type="ECO:0000256" key="3">
    <source>
        <dbReference type="ARBA" id="ARBA00022898"/>
    </source>
</evidence>
<dbReference type="EMBL" id="KK088443">
    <property type="protein sequence ID" value="EYE91558.1"/>
    <property type="molecule type" value="Genomic_DNA"/>
</dbReference>
<dbReference type="AlphaFoldDB" id="A0A017S3J0"/>
<dbReference type="GO" id="GO:0019148">
    <property type="term" value="F:D-cysteine desulfhydrase activity"/>
    <property type="evidence" value="ECO:0007669"/>
    <property type="project" value="TreeGrafter"/>
</dbReference>
<dbReference type="PANTHER" id="PTHR43780:SF2">
    <property type="entry name" value="1-AMINOCYCLOPROPANE-1-CARBOXYLATE DEAMINASE-RELATED"/>
    <property type="match status" value="1"/>
</dbReference>
<organism evidence="5 6">
    <name type="scientific">Aspergillus ruber (strain CBS 135680)</name>
    <dbReference type="NCBI Taxonomy" id="1388766"/>
    <lineage>
        <taxon>Eukaryota</taxon>
        <taxon>Fungi</taxon>
        <taxon>Dikarya</taxon>
        <taxon>Ascomycota</taxon>
        <taxon>Pezizomycotina</taxon>
        <taxon>Eurotiomycetes</taxon>
        <taxon>Eurotiomycetidae</taxon>
        <taxon>Eurotiales</taxon>
        <taxon>Aspergillaceae</taxon>
        <taxon>Aspergillus</taxon>
        <taxon>Aspergillus subgen. Aspergillus</taxon>
    </lineage>
</organism>